<dbReference type="PANTHER" id="PTHR31602:SF8">
    <property type="entry name" value="GROWTH-REGULATING FACTOR 5"/>
    <property type="match status" value="1"/>
</dbReference>
<feature type="compositionally biased region" description="Polar residues" evidence="5">
    <location>
        <begin position="297"/>
        <end position="307"/>
    </location>
</feature>
<keyword evidence="4" id="KW-0805">Transcription regulation</keyword>
<feature type="domain" description="QLQ" evidence="6">
    <location>
        <begin position="102"/>
        <end position="137"/>
    </location>
</feature>
<feature type="compositionally biased region" description="Basic residues" evidence="5">
    <location>
        <begin position="189"/>
        <end position="200"/>
    </location>
</feature>
<dbReference type="GO" id="GO:0032502">
    <property type="term" value="P:developmental process"/>
    <property type="evidence" value="ECO:0007669"/>
    <property type="project" value="InterPro"/>
</dbReference>
<dbReference type="InterPro" id="IPR031137">
    <property type="entry name" value="GRF"/>
</dbReference>
<dbReference type="AlphaFoldDB" id="D8SH48"/>
<dbReference type="EMBL" id="GL377619">
    <property type="protein sequence ID" value="EFJ16316.1"/>
    <property type="molecule type" value="Genomic_DNA"/>
</dbReference>
<dbReference type="GO" id="GO:0006351">
    <property type="term" value="P:DNA-templated transcription"/>
    <property type="evidence" value="ECO:0007669"/>
    <property type="project" value="UniProtKB-UniRule"/>
</dbReference>
<dbReference type="HOGENOM" id="CLU_856339_0_0_1"/>
<keyword evidence="4" id="KW-0010">Activator</keyword>
<accession>D8SH48</accession>
<dbReference type="Proteomes" id="UP000001514">
    <property type="component" value="Unassembled WGS sequence"/>
</dbReference>
<evidence type="ECO:0000313" key="8">
    <source>
        <dbReference type="EMBL" id="EFJ16316.1"/>
    </source>
</evidence>
<feature type="region of interest" description="Disordered" evidence="5">
    <location>
        <begin position="189"/>
        <end position="263"/>
    </location>
</feature>
<comment type="similarity">
    <text evidence="2 4">Belongs to the GRF family.</text>
</comment>
<reference evidence="8 9" key="1">
    <citation type="journal article" date="2011" name="Science">
        <title>The Selaginella genome identifies genetic changes associated with the evolution of vascular plants.</title>
        <authorList>
            <person name="Banks J.A."/>
            <person name="Nishiyama T."/>
            <person name="Hasebe M."/>
            <person name="Bowman J.L."/>
            <person name="Gribskov M."/>
            <person name="dePamphilis C."/>
            <person name="Albert V.A."/>
            <person name="Aono N."/>
            <person name="Aoyama T."/>
            <person name="Ambrose B.A."/>
            <person name="Ashton N.W."/>
            <person name="Axtell M.J."/>
            <person name="Barker E."/>
            <person name="Barker M.S."/>
            <person name="Bennetzen J.L."/>
            <person name="Bonawitz N.D."/>
            <person name="Chapple C."/>
            <person name="Cheng C."/>
            <person name="Correa L.G."/>
            <person name="Dacre M."/>
            <person name="DeBarry J."/>
            <person name="Dreyer I."/>
            <person name="Elias M."/>
            <person name="Engstrom E.M."/>
            <person name="Estelle M."/>
            <person name="Feng L."/>
            <person name="Finet C."/>
            <person name="Floyd S.K."/>
            <person name="Frommer W.B."/>
            <person name="Fujita T."/>
            <person name="Gramzow L."/>
            <person name="Gutensohn M."/>
            <person name="Harholt J."/>
            <person name="Hattori M."/>
            <person name="Heyl A."/>
            <person name="Hirai T."/>
            <person name="Hiwatashi Y."/>
            <person name="Ishikawa M."/>
            <person name="Iwata M."/>
            <person name="Karol K.G."/>
            <person name="Koehler B."/>
            <person name="Kolukisaoglu U."/>
            <person name="Kubo M."/>
            <person name="Kurata T."/>
            <person name="Lalonde S."/>
            <person name="Li K."/>
            <person name="Li Y."/>
            <person name="Litt A."/>
            <person name="Lyons E."/>
            <person name="Manning G."/>
            <person name="Maruyama T."/>
            <person name="Michael T.P."/>
            <person name="Mikami K."/>
            <person name="Miyazaki S."/>
            <person name="Morinaga S."/>
            <person name="Murata T."/>
            <person name="Mueller-Roeber B."/>
            <person name="Nelson D.R."/>
            <person name="Obara M."/>
            <person name="Oguri Y."/>
            <person name="Olmstead R.G."/>
            <person name="Onodera N."/>
            <person name="Petersen B.L."/>
            <person name="Pils B."/>
            <person name="Prigge M."/>
            <person name="Rensing S.A."/>
            <person name="Riano-Pachon D.M."/>
            <person name="Roberts A.W."/>
            <person name="Sato Y."/>
            <person name="Scheller H.V."/>
            <person name="Schulz B."/>
            <person name="Schulz C."/>
            <person name="Shakirov E.V."/>
            <person name="Shibagaki N."/>
            <person name="Shinohara N."/>
            <person name="Shippen D.E."/>
            <person name="Soerensen I."/>
            <person name="Sotooka R."/>
            <person name="Sugimoto N."/>
            <person name="Sugita M."/>
            <person name="Sumikawa N."/>
            <person name="Tanurdzic M."/>
            <person name="Theissen G."/>
            <person name="Ulvskov P."/>
            <person name="Wakazuki S."/>
            <person name="Weng J.K."/>
            <person name="Willats W.W."/>
            <person name="Wipf D."/>
            <person name="Wolf P.G."/>
            <person name="Yang L."/>
            <person name="Zimmer A.D."/>
            <person name="Zhu Q."/>
            <person name="Mitros T."/>
            <person name="Hellsten U."/>
            <person name="Loque D."/>
            <person name="Otillar R."/>
            <person name="Salamov A."/>
            <person name="Schmutz J."/>
            <person name="Shapiro H."/>
            <person name="Lindquist E."/>
            <person name="Lucas S."/>
            <person name="Rokhsar D."/>
            <person name="Grigoriev I.V."/>
        </authorList>
    </citation>
    <scope>NUCLEOTIDE SEQUENCE [LARGE SCALE GENOMIC DNA]</scope>
</reference>
<name>D8SH48_SELML</name>
<feature type="compositionally biased region" description="Basic and acidic residues" evidence="5">
    <location>
        <begin position="226"/>
        <end position="243"/>
    </location>
</feature>
<dbReference type="eggNOG" id="ENOG502QTJ4">
    <property type="taxonomic scope" value="Eukaryota"/>
</dbReference>
<feature type="region of interest" description="Disordered" evidence="5">
    <location>
        <begin position="1"/>
        <end position="29"/>
    </location>
</feature>
<dbReference type="Pfam" id="PF08880">
    <property type="entry name" value="QLQ"/>
    <property type="match status" value="1"/>
</dbReference>
<dbReference type="SMART" id="SM00951">
    <property type="entry name" value="QLQ"/>
    <property type="match status" value="1"/>
</dbReference>
<feature type="compositionally biased region" description="Basic and acidic residues" evidence="5">
    <location>
        <begin position="250"/>
        <end position="263"/>
    </location>
</feature>
<sequence length="325" mass="36407">MDLRLNQLYNNSKRSPPPPSSSSPLPLDSYEHHAEAAAASAAAAAAARFYSSDRPPPTSHRMLDQHTGSTFIPMAADYGHFCDTALKQAGAAGGDFHHGHFPFTASQWLELEHQALIFKYMLARAPVPAELIIPIRRAFSLSPNTFQVGLCPSNLMDSEPGRCRRTDGKKWRCAKPVVAVDQKYCERHIHRGRNRSKKSKATLTTADAQPPQNPSPLPAPVQQHSKVPDFVERPTDKHNEDQRGSCGPRPEQDTDHGHSRKTPEALLRHFFDDWPRASEGREQNPSPHFEEEEPPVVQNTRTSSCFPQPNWHWNMPTKMSILPTL</sequence>
<evidence type="ECO:0000256" key="3">
    <source>
        <dbReference type="ARBA" id="ARBA00023242"/>
    </source>
</evidence>
<dbReference type="InterPro" id="IPR014978">
    <property type="entry name" value="Gln-Leu-Gln_QLQ"/>
</dbReference>
<dbReference type="Gramene" id="EFJ16316">
    <property type="protein sequence ID" value="EFJ16316"/>
    <property type="gene ID" value="SELMODRAFT_422032"/>
</dbReference>
<comment type="domain">
    <text evidence="4">The QLQ domain and WRC domain may be involved in protein-protein interaction and DNA-binding, respectively.</text>
</comment>
<dbReference type="GO" id="GO:0005634">
    <property type="term" value="C:nucleus"/>
    <property type="evidence" value="ECO:0007669"/>
    <property type="project" value="UniProtKB-SubCell"/>
</dbReference>
<evidence type="ECO:0000256" key="2">
    <source>
        <dbReference type="ARBA" id="ARBA00008122"/>
    </source>
</evidence>
<feature type="domain" description="WRC" evidence="7">
    <location>
        <begin position="157"/>
        <end position="202"/>
    </location>
</feature>
<proteinExistence type="inferred from homology"/>
<evidence type="ECO:0000313" key="9">
    <source>
        <dbReference type="Proteomes" id="UP000001514"/>
    </source>
</evidence>
<gene>
    <name evidence="8" type="ORF">SELMODRAFT_422032</name>
</gene>
<dbReference type="InParanoid" id="D8SH48"/>
<dbReference type="PROSITE" id="PS51666">
    <property type="entry name" value="QLQ"/>
    <property type="match status" value="1"/>
</dbReference>
<keyword evidence="9" id="KW-1185">Reference proteome</keyword>
<dbReference type="GO" id="GO:0006355">
    <property type="term" value="P:regulation of DNA-templated transcription"/>
    <property type="evidence" value="ECO:0007669"/>
    <property type="project" value="InterPro"/>
</dbReference>
<evidence type="ECO:0000256" key="4">
    <source>
        <dbReference type="RuleBase" id="RU367127"/>
    </source>
</evidence>
<evidence type="ECO:0000259" key="6">
    <source>
        <dbReference type="PROSITE" id="PS51666"/>
    </source>
</evidence>
<evidence type="ECO:0000259" key="7">
    <source>
        <dbReference type="PROSITE" id="PS51667"/>
    </source>
</evidence>
<dbReference type="PROSITE" id="PS51667">
    <property type="entry name" value="WRC"/>
    <property type="match status" value="1"/>
</dbReference>
<dbReference type="OrthoDB" id="1927209at2759"/>
<dbReference type="PANTHER" id="PTHR31602">
    <property type="entry name" value="GROWTH-REGULATING FACTOR 5"/>
    <property type="match status" value="1"/>
</dbReference>
<evidence type="ECO:0000256" key="5">
    <source>
        <dbReference type="SAM" id="MobiDB-lite"/>
    </source>
</evidence>
<comment type="function">
    <text evidence="4">Transcription activator.</text>
</comment>
<dbReference type="GO" id="GO:0005524">
    <property type="term" value="F:ATP binding"/>
    <property type="evidence" value="ECO:0007669"/>
    <property type="project" value="UniProtKB-UniRule"/>
</dbReference>
<evidence type="ECO:0000256" key="1">
    <source>
        <dbReference type="ARBA" id="ARBA00004123"/>
    </source>
</evidence>
<dbReference type="KEGG" id="smo:SELMODRAFT_422032"/>
<keyword evidence="4" id="KW-0804">Transcription</keyword>
<dbReference type="FunCoup" id="D8SH48">
    <property type="interactions" value="369"/>
</dbReference>
<comment type="subcellular location">
    <subcellularLocation>
        <location evidence="1 4">Nucleus</location>
    </subcellularLocation>
</comment>
<feature type="region of interest" description="Disordered" evidence="5">
    <location>
        <begin position="276"/>
        <end position="309"/>
    </location>
</feature>
<organism evidence="9">
    <name type="scientific">Selaginella moellendorffii</name>
    <name type="common">Spikemoss</name>
    <dbReference type="NCBI Taxonomy" id="88036"/>
    <lineage>
        <taxon>Eukaryota</taxon>
        <taxon>Viridiplantae</taxon>
        <taxon>Streptophyta</taxon>
        <taxon>Embryophyta</taxon>
        <taxon>Tracheophyta</taxon>
        <taxon>Lycopodiopsida</taxon>
        <taxon>Selaginellales</taxon>
        <taxon>Selaginellaceae</taxon>
        <taxon>Selaginella</taxon>
    </lineage>
</organism>
<keyword evidence="3 4" id="KW-0539">Nucleus</keyword>
<protein>
    <recommendedName>
        <fullName evidence="4">Growth-regulating factor</fullName>
    </recommendedName>
</protein>
<dbReference type="InterPro" id="IPR014977">
    <property type="entry name" value="WRC_dom"/>
</dbReference>
<dbReference type="Pfam" id="PF08879">
    <property type="entry name" value="WRC"/>
    <property type="match status" value="1"/>
</dbReference>